<evidence type="ECO:0000313" key="2">
    <source>
        <dbReference type="EMBL" id="MDZ5456496.1"/>
    </source>
</evidence>
<evidence type="ECO:0000259" key="1">
    <source>
        <dbReference type="Pfam" id="PF01494"/>
    </source>
</evidence>
<reference evidence="2 3" key="1">
    <citation type="submission" date="2023-11" db="EMBL/GenBank/DDBJ databases">
        <title>Draft genome of Azohydromonas lata strain H1 (DSM1123), a polyhydroxyalkanoate producer.</title>
        <authorList>
            <person name="Traversa D."/>
            <person name="D'Addabbo P."/>
            <person name="Pazzani C."/>
            <person name="Manzari C."/>
            <person name="Chiara M."/>
            <person name="Scrascia M."/>
        </authorList>
    </citation>
    <scope>NUCLEOTIDE SEQUENCE [LARGE SCALE GENOMIC DNA]</scope>
    <source>
        <strain evidence="2 3">H1</strain>
    </source>
</reference>
<keyword evidence="2" id="KW-0560">Oxidoreductase</keyword>
<dbReference type="InterPro" id="IPR051205">
    <property type="entry name" value="UbiH/COQ6_monooxygenase"/>
</dbReference>
<name>A0ABU5IBM9_9BURK</name>
<dbReference type="Gene3D" id="3.50.50.60">
    <property type="entry name" value="FAD/NAD(P)-binding domain"/>
    <property type="match status" value="2"/>
</dbReference>
<comment type="caution">
    <text evidence="2">The sequence shown here is derived from an EMBL/GenBank/DDBJ whole genome shotgun (WGS) entry which is preliminary data.</text>
</comment>
<accession>A0ABU5IBM9</accession>
<dbReference type="RefSeq" id="WP_322465029.1">
    <property type="nucleotide sequence ID" value="NZ_JAXOJX010000009.1"/>
</dbReference>
<dbReference type="Gene3D" id="3.30.9.10">
    <property type="entry name" value="D-Amino Acid Oxidase, subunit A, domain 2"/>
    <property type="match status" value="1"/>
</dbReference>
<dbReference type="SUPFAM" id="SSF51905">
    <property type="entry name" value="FAD/NAD(P)-binding domain"/>
    <property type="match status" value="1"/>
</dbReference>
<protein>
    <submittedName>
        <fullName evidence="2">FAD-dependent monooxygenase</fullName>
    </submittedName>
</protein>
<keyword evidence="2" id="KW-0503">Monooxygenase</keyword>
<dbReference type="GO" id="GO:0004497">
    <property type="term" value="F:monooxygenase activity"/>
    <property type="evidence" value="ECO:0007669"/>
    <property type="project" value="UniProtKB-KW"/>
</dbReference>
<dbReference type="Proteomes" id="UP001293718">
    <property type="component" value="Unassembled WGS sequence"/>
</dbReference>
<gene>
    <name evidence="2" type="ORF">SM757_07900</name>
</gene>
<evidence type="ECO:0000313" key="3">
    <source>
        <dbReference type="Proteomes" id="UP001293718"/>
    </source>
</evidence>
<sequence length="370" mass="39682">MSSYDIAVRGAGAVGRSLALALSRQGLSVALLASPPRGAGPDVRAYALNAQAVNLLRNLKVWDAMPADAATAVSEMLVHGDAHGSRLEFSAWGQCVDALCWIVDAQALDEALATAIRFAPHVTKLPADAQVQATLTALCEGKHSATREALGVNFQVKPYGHTAVAARLVADRPHEGVARQWFRSPDILALLPFDRPQPRCSYGLVWSMPAERAQALQALSDADFDAALNEATGGAAGTLKLDGPRVGWPLQLSRAEALCGPGWVLLGDSAHTVHPLSGQGLNLGLGDVQALALVIAQREPWRPLSDEKLLRRYVRERAVPTMAMQQLTDGLLHLFEQDAPVLRELRNRGLDLVNQLTPLKRWLAGRALGT</sequence>
<organism evidence="2 3">
    <name type="scientific">Azohydromonas lata</name>
    <dbReference type="NCBI Taxonomy" id="45677"/>
    <lineage>
        <taxon>Bacteria</taxon>
        <taxon>Pseudomonadati</taxon>
        <taxon>Pseudomonadota</taxon>
        <taxon>Betaproteobacteria</taxon>
        <taxon>Burkholderiales</taxon>
        <taxon>Sphaerotilaceae</taxon>
        <taxon>Azohydromonas</taxon>
    </lineage>
</organism>
<dbReference type="InterPro" id="IPR002938">
    <property type="entry name" value="FAD-bd"/>
</dbReference>
<feature type="domain" description="FAD-binding" evidence="1">
    <location>
        <begin position="5"/>
        <end position="323"/>
    </location>
</feature>
<dbReference type="Pfam" id="PF01494">
    <property type="entry name" value="FAD_binding_3"/>
    <property type="match status" value="1"/>
</dbReference>
<keyword evidence="3" id="KW-1185">Reference proteome</keyword>
<dbReference type="InterPro" id="IPR036188">
    <property type="entry name" value="FAD/NAD-bd_sf"/>
</dbReference>
<dbReference type="PRINTS" id="PR00420">
    <property type="entry name" value="RNGMNOXGNASE"/>
</dbReference>
<dbReference type="EMBL" id="JAXOJX010000009">
    <property type="protein sequence ID" value="MDZ5456496.1"/>
    <property type="molecule type" value="Genomic_DNA"/>
</dbReference>
<proteinExistence type="predicted"/>
<dbReference type="PANTHER" id="PTHR43876">
    <property type="entry name" value="UBIQUINONE BIOSYNTHESIS MONOOXYGENASE COQ6, MITOCHONDRIAL"/>
    <property type="match status" value="1"/>
</dbReference>
<dbReference type="PANTHER" id="PTHR43876:SF7">
    <property type="entry name" value="UBIQUINONE BIOSYNTHESIS MONOOXYGENASE COQ6, MITOCHONDRIAL"/>
    <property type="match status" value="1"/>
</dbReference>